<dbReference type="OrthoDB" id="8250064at2759"/>
<dbReference type="AlphaFoldDB" id="A0A8J2JI29"/>
<proteinExistence type="predicted"/>
<sequence length="51" mass="6022">DSYGDQKLAGEEVLIENNKATGMKFLIFRLADVIGPRDTTDRWWTYQMWIQ</sequence>
<dbReference type="InterPro" id="IPR001509">
    <property type="entry name" value="Epimerase_deHydtase"/>
</dbReference>
<feature type="non-terminal residue" evidence="2">
    <location>
        <position position="1"/>
    </location>
</feature>
<evidence type="ECO:0000313" key="2">
    <source>
        <dbReference type="EMBL" id="CAG7720176.1"/>
    </source>
</evidence>
<name>A0A8J2JI29_9HEXA</name>
<feature type="domain" description="NAD-dependent epimerase/dehydratase" evidence="1">
    <location>
        <begin position="2"/>
        <end position="39"/>
    </location>
</feature>
<feature type="non-terminal residue" evidence="2">
    <location>
        <position position="51"/>
    </location>
</feature>
<comment type="caution">
    <text evidence="2">The sequence shown here is derived from an EMBL/GenBank/DDBJ whole genome shotgun (WGS) entry which is preliminary data.</text>
</comment>
<accession>A0A8J2JI29</accession>
<reference evidence="2" key="1">
    <citation type="submission" date="2021-06" db="EMBL/GenBank/DDBJ databases">
        <authorList>
            <person name="Hodson N. C."/>
            <person name="Mongue J. A."/>
            <person name="Jaron S. K."/>
        </authorList>
    </citation>
    <scope>NUCLEOTIDE SEQUENCE</scope>
</reference>
<dbReference type="Pfam" id="PF01370">
    <property type="entry name" value="Epimerase"/>
    <property type="match status" value="1"/>
</dbReference>
<organism evidence="2 3">
    <name type="scientific">Allacma fusca</name>
    <dbReference type="NCBI Taxonomy" id="39272"/>
    <lineage>
        <taxon>Eukaryota</taxon>
        <taxon>Metazoa</taxon>
        <taxon>Ecdysozoa</taxon>
        <taxon>Arthropoda</taxon>
        <taxon>Hexapoda</taxon>
        <taxon>Collembola</taxon>
        <taxon>Symphypleona</taxon>
        <taxon>Sminthuridae</taxon>
        <taxon>Allacma</taxon>
    </lineage>
</organism>
<evidence type="ECO:0000313" key="3">
    <source>
        <dbReference type="Proteomes" id="UP000708208"/>
    </source>
</evidence>
<gene>
    <name evidence="2" type="ORF">AFUS01_LOCUS9462</name>
</gene>
<evidence type="ECO:0000259" key="1">
    <source>
        <dbReference type="Pfam" id="PF01370"/>
    </source>
</evidence>
<dbReference type="Proteomes" id="UP000708208">
    <property type="component" value="Unassembled WGS sequence"/>
</dbReference>
<keyword evidence="3" id="KW-1185">Reference proteome</keyword>
<dbReference type="EMBL" id="CAJVCH010068021">
    <property type="protein sequence ID" value="CAG7720176.1"/>
    <property type="molecule type" value="Genomic_DNA"/>
</dbReference>
<protein>
    <recommendedName>
        <fullName evidence="1">NAD-dependent epimerase/dehydratase domain-containing protein</fullName>
    </recommendedName>
</protein>